<dbReference type="EMBL" id="JANUTS010000001">
    <property type="protein sequence ID" value="MCS2793808.1"/>
    <property type="molecule type" value="Genomic_DNA"/>
</dbReference>
<name>A0AAW5NYN0_9BACE</name>
<gene>
    <name evidence="1" type="ORF">NXW97_17690</name>
</gene>
<proteinExistence type="predicted"/>
<evidence type="ECO:0000313" key="2">
    <source>
        <dbReference type="Proteomes" id="UP001204548"/>
    </source>
</evidence>
<evidence type="ECO:0000313" key="1">
    <source>
        <dbReference type="EMBL" id="MCS2793808.1"/>
    </source>
</evidence>
<sequence>MRTKRLINKIVRCAEDKGWNVSTERNNGMTIFEFSQFTPAGQDFSFTAEMKGNHLDSLITDMEDCYEGFDVDSEAYLWLDESGHGRNGAPYRMRDVLEDMEAAEEMIKTLLDAVKALE</sequence>
<dbReference type="Proteomes" id="UP001204548">
    <property type="component" value="Unassembled WGS sequence"/>
</dbReference>
<dbReference type="AlphaFoldDB" id="A0AAW5NYN0"/>
<protein>
    <submittedName>
        <fullName evidence="1">Uncharacterized protein</fullName>
    </submittedName>
</protein>
<reference evidence="1" key="1">
    <citation type="submission" date="2022-08" db="EMBL/GenBank/DDBJ databases">
        <title>Genome Sequencing of Bacteroides fragilis Group Isolates with Nanopore Technology.</title>
        <authorList>
            <person name="Tisza M.J."/>
            <person name="Smith D."/>
            <person name="Dekker J.P."/>
        </authorList>
    </citation>
    <scope>NUCLEOTIDE SEQUENCE</scope>
    <source>
        <strain evidence="1">BFG-351</strain>
    </source>
</reference>
<comment type="caution">
    <text evidence="1">The sequence shown here is derived from an EMBL/GenBank/DDBJ whole genome shotgun (WGS) entry which is preliminary data.</text>
</comment>
<organism evidence="1 2">
    <name type="scientific">Bacteroides faecis</name>
    <dbReference type="NCBI Taxonomy" id="674529"/>
    <lineage>
        <taxon>Bacteria</taxon>
        <taxon>Pseudomonadati</taxon>
        <taxon>Bacteroidota</taxon>
        <taxon>Bacteroidia</taxon>
        <taxon>Bacteroidales</taxon>
        <taxon>Bacteroidaceae</taxon>
        <taxon>Bacteroides</taxon>
    </lineage>
</organism>
<dbReference type="RefSeq" id="WP_258990661.1">
    <property type="nucleotide sequence ID" value="NZ_JANUTS010000001.1"/>
</dbReference>
<accession>A0AAW5NYN0</accession>